<dbReference type="GO" id="GO:0000387">
    <property type="term" value="P:spliceosomal snRNP assembly"/>
    <property type="evidence" value="ECO:0007669"/>
    <property type="project" value="TreeGrafter"/>
</dbReference>
<evidence type="ECO:0000313" key="9">
    <source>
        <dbReference type="Proteomes" id="UP000253551"/>
    </source>
</evidence>
<dbReference type="Proteomes" id="UP000253551">
    <property type="component" value="Unassembled WGS sequence"/>
</dbReference>
<proteinExistence type="inferred from homology"/>
<keyword evidence="1 7" id="KW-0853">WD repeat</keyword>
<dbReference type="OrthoDB" id="408728at2759"/>
<name>A0A367IT99_RHIST</name>
<feature type="repeat" description="WD" evidence="7">
    <location>
        <begin position="46"/>
        <end position="87"/>
    </location>
</feature>
<accession>A0A367IT99</accession>
<dbReference type="PANTHER" id="PTHR19877:SF13">
    <property type="entry name" value="SERINE-THREONINE KINASE RECEPTOR-ASSOCIATED PROTEIN"/>
    <property type="match status" value="1"/>
</dbReference>
<comment type="caution">
    <text evidence="8">The sequence shown here is derived from an EMBL/GenBank/DDBJ whole genome shotgun (WGS) entry which is preliminary data.</text>
</comment>
<dbReference type="GO" id="GO:0003723">
    <property type="term" value="F:RNA binding"/>
    <property type="evidence" value="ECO:0007669"/>
    <property type="project" value="TreeGrafter"/>
</dbReference>
<evidence type="ECO:0000256" key="4">
    <source>
        <dbReference type="ARBA" id="ARBA00023187"/>
    </source>
</evidence>
<dbReference type="SUPFAM" id="SSF50978">
    <property type="entry name" value="WD40 repeat-like"/>
    <property type="match status" value="1"/>
</dbReference>
<dbReference type="PROSITE" id="PS50082">
    <property type="entry name" value="WD_REPEATS_2"/>
    <property type="match status" value="2"/>
</dbReference>
<gene>
    <name evidence="8" type="ORF">CU098_006544</name>
</gene>
<dbReference type="AlphaFoldDB" id="A0A367IT99"/>
<protein>
    <recommendedName>
        <fullName evidence="6">Serine-threonine kinase receptor-associated protein</fullName>
    </recommendedName>
</protein>
<evidence type="ECO:0000256" key="2">
    <source>
        <dbReference type="ARBA" id="ARBA00022664"/>
    </source>
</evidence>
<evidence type="ECO:0000256" key="1">
    <source>
        <dbReference type="ARBA" id="ARBA00022574"/>
    </source>
</evidence>
<dbReference type="STRING" id="4846.A0A367IT99"/>
<organism evidence="8 9">
    <name type="scientific">Rhizopus stolonifer</name>
    <name type="common">Rhizopus nigricans</name>
    <dbReference type="NCBI Taxonomy" id="4846"/>
    <lineage>
        <taxon>Eukaryota</taxon>
        <taxon>Fungi</taxon>
        <taxon>Fungi incertae sedis</taxon>
        <taxon>Mucoromycota</taxon>
        <taxon>Mucoromycotina</taxon>
        <taxon>Mucoromycetes</taxon>
        <taxon>Mucorales</taxon>
        <taxon>Mucorineae</taxon>
        <taxon>Rhizopodaceae</taxon>
        <taxon>Rhizopus</taxon>
    </lineage>
</organism>
<reference evidence="8 9" key="1">
    <citation type="journal article" date="2018" name="G3 (Bethesda)">
        <title>Phylogenetic and Phylogenomic Definition of Rhizopus Species.</title>
        <authorList>
            <person name="Gryganskyi A.P."/>
            <person name="Golan J."/>
            <person name="Dolatabadi S."/>
            <person name="Mondo S."/>
            <person name="Robb S."/>
            <person name="Idnurm A."/>
            <person name="Muszewska A."/>
            <person name="Steczkiewicz K."/>
            <person name="Masonjones S."/>
            <person name="Liao H.L."/>
            <person name="Gajdeczka M.T."/>
            <person name="Anike F."/>
            <person name="Vuek A."/>
            <person name="Anishchenko I.M."/>
            <person name="Voigt K."/>
            <person name="de Hoog G.S."/>
            <person name="Smith M.E."/>
            <person name="Heitman J."/>
            <person name="Vilgalys R."/>
            <person name="Stajich J.E."/>
        </authorList>
    </citation>
    <scope>NUCLEOTIDE SEQUENCE [LARGE SCALE GENOMIC DNA]</scope>
    <source>
        <strain evidence="8 9">LSU 92-RS-03</strain>
    </source>
</reference>
<keyword evidence="4" id="KW-0508">mRNA splicing</keyword>
<feature type="repeat" description="WD" evidence="7">
    <location>
        <begin position="246"/>
        <end position="278"/>
    </location>
</feature>
<keyword evidence="3" id="KW-0677">Repeat</keyword>
<dbReference type="GO" id="GO:0032797">
    <property type="term" value="C:SMN complex"/>
    <property type="evidence" value="ECO:0007669"/>
    <property type="project" value="TreeGrafter"/>
</dbReference>
<dbReference type="PROSITE" id="PS50294">
    <property type="entry name" value="WD_REPEATS_REGION"/>
    <property type="match status" value="2"/>
</dbReference>
<evidence type="ECO:0000256" key="6">
    <source>
        <dbReference type="ARBA" id="ARBA00040390"/>
    </source>
</evidence>
<dbReference type="InterPro" id="IPR015943">
    <property type="entry name" value="WD40/YVTN_repeat-like_dom_sf"/>
</dbReference>
<keyword evidence="9" id="KW-1185">Reference proteome</keyword>
<dbReference type="SMART" id="SM00320">
    <property type="entry name" value="WD40"/>
    <property type="match status" value="6"/>
</dbReference>
<evidence type="ECO:0000256" key="5">
    <source>
        <dbReference type="ARBA" id="ARBA00038394"/>
    </source>
</evidence>
<evidence type="ECO:0000256" key="3">
    <source>
        <dbReference type="ARBA" id="ARBA00022737"/>
    </source>
</evidence>
<comment type="similarity">
    <text evidence="5">Belongs to the WD repeat STRAP family.</text>
</comment>
<dbReference type="InterPro" id="IPR001680">
    <property type="entry name" value="WD40_rpt"/>
</dbReference>
<dbReference type="Pfam" id="PF00400">
    <property type="entry name" value="WD40"/>
    <property type="match status" value="4"/>
</dbReference>
<dbReference type="InterPro" id="IPR036322">
    <property type="entry name" value="WD40_repeat_dom_sf"/>
</dbReference>
<sequence length="295" mass="33408">MNNRDLIPLTCTGHTQAVVDLHFSPMTYDRKYYLISASKGDWLGTFKGHKAAVWSARLSKDATKALTSSSDQTARVWSTQIGQELCSLAHNTTVHSAEFNHDDTKVATGGDKSLKIFDLYRPDALPIELMDSTTDIVWDDSRHTLISASTNKIRLWDLRTMRERAHIEACDSVRFLRLSPDGNYVCWAAGHTVNFWKPDSGLEDVKRFETREKTCSVSLHPDHDRFVTASDDDMSVRMYDFNRGISKGHHSPINTISYSPDGELYATGSEDGIIRLWQTNPTKAYGLWQLAKWEC</sequence>
<evidence type="ECO:0000256" key="7">
    <source>
        <dbReference type="PROSITE-ProRule" id="PRU00221"/>
    </source>
</evidence>
<keyword evidence="2" id="KW-0507">mRNA processing</keyword>
<dbReference type="EMBL" id="PJQM01005763">
    <property type="protein sequence ID" value="RCH80903.1"/>
    <property type="molecule type" value="Genomic_DNA"/>
</dbReference>
<dbReference type="PANTHER" id="PTHR19877">
    <property type="entry name" value="EUKARYOTIC TRANSLATION INITIATION FACTOR 3 SUBUNIT I"/>
    <property type="match status" value="1"/>
</dbReference>
<evidence type="ECO:0000313" key="8">
    <source>
        <dbReference type="EMBL" id="RCH80903.1"/>
    </source>
</evidence>
<dbReference type="Gene3D" id="2.130.10.10">
    <property type="entry name" value="YVTN repeat-like/Quinoprotein amine dehydrogenase"/>
    <property type="match status" value="1"/>
</dbReference>